<feature type="domain" description="Rab-GAP TBC" evidence="2">
    <location>
        <begin position="131"/>
        <end position="336"/>
    </location>
</feature>
<proteinExistence type="predicted"/>
<organism evidence="3 4">
    <name type="scientific">Boothiomyces macroporosus</name>
    <dbReference type="NCBI Taxonomy" id="261099"/>
    <lineage>
        <taxon>Eukaryota</taxon>
        <taxon>Fungi</taxon>
        <taxon>Fungi incertae sedis</taxon>
        <taxon>Chytridiomycota</taxon>
        <taxon>Chytridiomycota incertae sedis</taxon>
        <taxon>Chytridiomycetes</taxon>
        <taxon>Rhizophydiales</taxon>
        <taxon>Terramycetaceae</taxon>
        <taxon>Boothiomyces</taxon>
    </lineage>
</organism>
<dbReference type="GO" id="GO:0005096">
    <property type="term" value="F:GTPase activator activity"/>
    <property type="evidence" value="ECO:0007669"/>
    <property type="project" value="UniProtKB-KW"/>
</dbReference>
<dbReference type="InterPro" id="IPR050302">
    <property type="entry name" value="Rab_GAP_TBC_domain"/>
</dbReference>
<dbReference type="AlphaFoldDB" id="A0AAD5Y7A8"/>
<dbReference type="FunFam" id="1.10.8.270:FF:000001">
    <property type="entry name" value="TBC1 domain family member 1"/>
    <property type="match status" value="1"/>
</dbReference>
<evidence type="ECO:0000313" key="3">
    <source>
        <dbReference type="EMBL" id="KAJ3262601.1"/>
    </source>
</evidence>
<evidence type="ECO:0000256" key="1">
    <source>
        <dbReference type="ARBA" id="ARBA00022468"/>
    </source>
</evidence>
<reference evidence="3" key="1">
    <citation type="submission" date="2020-05" db="EMBL/GenBank/DDBJ databases">
        <title>Phylogenomic resolution of chytrid fungi.</title>
        <authorList>
            <person name="Stajich J.E."/>
            <person name="Amses K."/>
            <person name="Simmons R."/>
            <person name="Seto K."/>
            <person name="Myers J."/>
            <person name="Bonds A."/>
            <person name="Quandt C.A."/>
            <person name="Barry K."/>
            <person name="Liu P."/>
            <person name="Grigoriev I."/>
            <person name="Longcore J.E."/>
            <person name="James T.Y."/>
        </authorList>
    </citation>
    <scope>NUCLEOTIDE SEQUENCE</scope>
    <source>
        <strain evidence="3">PLAUS21</strain>
    </source>
</reference>
<gene>
    <name evidence="3" type="ORF">HK103_000130</name>
</gene>
<accession>A0AAD5Y7A8</accession>
<protein>
    <recommendedName>
        <fullName evidence="2">Rab-GAP TBC domain-containing protein</fullName>
    </recommendedName>
</protein>
<dbReference type="PANTHER" id="PTHR47219:SF9">
    <property type="entry name" value="GTPASE ACTIVATING PROTEIN AND CENTROSOME-ASSOCIATED, ISOFORM B"/>
    <property type="match status" value="1"/>
</dbReference>
<name>A0AAD5Y7A8_9FUNG</name>
<comment type="caution">
    <text evidence="3">The sequence shown here is derived from an EMBL/GenBank/DDBJ whole genome shotgun (WGS) entry which is preliminary data.</text>
</comment>
<dbReference type="PANTHER" id="PTHR47219">
    <property type="entry name" value="RAB GTPASE-ACTIVATING PROTEIN 1-LIKE"/>
    <property type="match status" value="1"/>
</dbReference>
<dbReference type="PROSITE" id="PS50086">
    <property type="entry name" value="TBC_RABGAP"/>
    <property type="match status" value="1"/>
</dbReference>
<evidence type="ECO:0000259" key="2">
    <source>
        <dbReference type="PROSITE" id="PS50086"/>
    </source>
</evidence>
<sequence length="413" mass="47090">MEKQYPRSSSLPKKQFEWSLANISNAIIDQASKLAPSLWEEDSEQSISAEDSEYVNSLLSQLNKVNLDLQSDPKSVTANNGTINVKPQARSSLTKIHRDSNLDFWIEYLNDSEGKRDKYKQLVIAKVRASPIPYQLRKQVWVMLSAANLNSAVPLYKQLLEMTSPCEREILLDIHRTFPDHDMFKDKDGEGQMALFRILKAYSIYDSTLGFCQGMPFCVGPLLMQNIPEEEVFALFISMMGRIPRNPILDALKWDYSINKQEGTRSLFTTGLDGLDLILYQHSYLVAELLPDLAEHFTEFGVAPSTYATQWFLTFFASCFPIDIVFRIYDIMLAEGPVLTLIRISLAILSHNQDLILSANDLELIFEILKGNNLVKSYEGKYELIIEQAVGLSNEINDKVLKELLLEYNSQFQ</sequence>
<keyword evidence="1" id="KW-0343">GTPase activation</keyword>
<dbReference type="SMART" id="SM00164">
    <property type="entry name" value="TBC"/>
    <property type="match status" value="1"/>
</dbReference>
<dbReference type="Gene3D" id="1.10.8.270">
    <property type="entry name" value="putative rabgap domain of human tbc1 domain family member 14 like domains"/>
    <property type="match status" value="1"/>
</dbReference>
<evidence type="ECO:0000313" key="4">
    <source>
        <dbReference type="Proteomes" id="UP001210925"/>
    </source>
</evidence>
<dbReference type="Proteomes" id="UP001210925">
    <property type="component" value="Unassembled WGS sequence"/>
</dbReference>
<dbReference type="SUPFAM" id="SSF47923">
    <property type="entry name" value="Ypt/Rab-GAP domain of gyp1p"/>
    <property type="match status" value="2"/>
</dbReference>
<dbReference type="GO" id="GO:0031267">
    <property type="term" value="F:small GTPase binding"/>
    <property type="evidence" value="ECO:0007669"/>
    <property type="project" value="TreeGrafter"/>
</dbReference>
<dbReference type="InterPro" id="IPR000195">
    <property type="entry name" value="Rab-GAP-TBC_dom"/>
</dbReference>
<dbReference type="EMBL" id="JADGKB010000001">
    <property type="protein sequence ID" value="KAJ3262601.1"/>
    <property type="molecule type" value="Genomic_DNA"/>
</dbReference>
<dbReference type="Pfam" id="PF00566">
    <property type="entry name" value="RabGAP-TBC"/>
    <property type="match status" value="1"/>
</dbReference>
<dbReference type="InterPro" id="IPR035969">
    <property type="entry name" value="Rab-GAP_TBC_sf"/>
</dbReference>
<dbReference type="Gene3D" id="1.10.472.80">
    <property type="entry name" value="Ypt/Rab-GAP domain of gyp1p, domain 3"/>
    <property type="match status" value="1"/>
</dbReference>
<keyword evidence="4" id="KW-1185">Reference proteome</keyword>